<dbReference type="AlphaFoldDB" id="A0A3E2BLJ2"/>
<accession>A0A3E2BLJ2</accession>
<evidence type="ECO:0000313" key="1">
    <source>
        <dbReference type="EMBL" id="RFT15507.1"/>
    </source>
</evidence>
<dbReference type="EMBL" id="QUAH01000008">
    <property type="protein sequence ID" value="RFT15507.1"/>
    <property type="molecule type" value="Genomic_DNA"/>
</dbReference>
<organism evidence="1 2">
    <name type="scientific">Candidatus Saccharicenans subterraneus</name>
    <dbReference type="NCBI Taxonomy" id="2508984"/>
    <lineage>
        <taxon>Bacteria</taxon>
        <taxon>Candidatus Aminicenantota</taxon>
        <taxon>Candidatus Aminicenantia</taxon>
        <taxon>Candidatus Aminicenantales</taxon>
        <taxon>Candidatus Saccharicenantaceae</taxon>
        <taxon>Candidatus Saccharicenans</taxon>
    </lineage>
</organism>
<comment type="caution">
    <text evidence="1">The sequence shown here is derived from an EMBL/GenBank/DDBJ whole genome shotgun (WGS) entry which is preliminary data.</text>
</comment>
<name>A0A3E2BLJ2_9BACT</name>
<reference evidence="1 2" key="1">
    <citation type="submission" date="2018-08" db="EMBL/GenBank/DDBJ databases">
        <title>Genome analysis of the thermophilic bacterium of the candidate phylum Aminicenantes from deep subsurface aquifer revealed its physiology and ecological role.</title>
        <authorList>
            <person name="Kadnikov V.V."/>
            <person name="Mardanov A.V."/>
            <person name="Beletsky A.V."/>
            <person name="Karnachuk O.V."/>
            <person name="Ravin N.V."/>
        </authorList>
    </citation>
    <scope>NUCLEOTIDE SEQUENCE [LARGE SCALE GENOMIC DNA]</scope>
    <source>
        <strain evidence="1">BY38</strain>
    </source>
</reference>
<gene>
    <name evidence="1" type="ORF">OP8BY_0155</name>
</gene>
<dbReference type="Proteomes" id="UP000257323">
    <property type="component" value="Unassembled WGS sequence"/>
</dbReference>
<proteinExistence type="predicted"/>
<protein>
    <submittedName>
        <fullName evidence="1">Uncharacterized protein</fullName>
    </submittedName>
</protein>
<sequence>MSHNSSFLSLLIFYQLFRFIPRKTRPDSQLKYPPESRLQEYLKSKPLVVFSRPSEQRNSRTENLINALCCTERLRQGLFAFSSLGRT</sequence>
<evidence type="ECO:0000313" key="2">
    <source>
        <dbReference type="Proteomes" id="UP000257323"/>
    </source>
</evidence>